<dbReference type="PANTHER" id="PTHR30562:SF1">
    <property type="entry name" value="UVRABC SYSTEM PROTEIN C"/>
    <property type="match status" value="1"/>
</dbReference>
<dbReference type="CDD" id="cd06127">
    <property type="entry name" value="DEDDh"/>
    <property type="match status" value="1"/>
</dbReference>
<protein>
    <submittedName>
        <fullName evidence="4">DNA polymerase-3 subunit epsilon</fullName>
    </submittedName>
</protein>
<dbReference type="FunFam" id="3.30.420.10:FF:000045">
    <property type="entry name" value="3'-5' exonuclease DinG"/>
    <property type="match status" value="1"/>
</dbReference>
<dbReference type="GO" id="GO:0006260">
    <property type="term" value="P:DNA replication"/>
    <property type="evidence" value="ECO:0007669"/>
    <property type="project" value="InterPro"/>
</dbReference>
<dbReference type="SMART" id="SM00465">
    <property type="entry name" value="GIYc"/>
    <property type="match status" value="1"/>
</dbReference>
<evidence type="ECO:0000256" key="1">
    <source>
        <dbReference type="ARBA" id="ARBA00022839"/>
    </source>
</evidence>
<dbReference type="NCBIfam" id="TIGR00573">
    <property type="entry name" value="dnaq"/>
    <property type="match status" value="1"/>
</dbReference>
<keyword evidence="1" id="KW-0269">Exonuclease</keyword>
<dbReference type="SUPFAM" id="SSF82771">
    <property type="entry name" value="GIY-YIG endonuclease"/>
    <property type="match status" value="1"/>
</dbReference>
<name>A0A2A9E9Y3_9MICO</name>
<dbReference type="PROSITE" id="PS50164">
    <property type="entry name" value="GIY_YIG"/>
    <property type="match status" value="1"/>
</dbReference>
<dbReference type="InterPro" id="IPR013520">
    <property type="entry name" value="Ribonucl_H"/>
</dbReference>
<evidence type="ECO:0000313" key="4">
    <source>
        <dbReference type="EMBL" id="PFG35466.1"/>
    </source>
</evidence>
<dbReference type="InterPro" id="IPR035901">
    <property type="entry name" value="GIY-YIG_endonuc_sf"/>
</dbReference>
<dbReference type="NCBIfam" id="NF005907">
    <property type="entry name" value="PRK07883.1-5"/>
    <property type="match status" value="1"/>
</dbReference>
<organism evidence="4 5">
    <name type="scientific">Flavimobilis soli</name>
    <dbReference type="NCBI Taxonomy" id="442709"/>
    <lineage>
        <taxon>Bacteria</taxon>
        <taxon>Bacillati</taxon>
        <taxon>Actinomycetota</taxon>
        <taxon>Actinomycetes</taxon>
        <taxon>Micrococcales</taxon>
        <taxon>Jonesiaceae</taxon>
        <taxon>Flavimobilis</taxon>
    </lineage>
</organism>
<dbReference type="GO" id="GO:0003677">
    <property type="term" value="F:DNA binding"/>
    <property type="evidence" value="ECO:0007669"/>
    <property type="project" value="InterPro"/>
</dbReference>
<comment type="caution">
    <text evidence="4">The sequence shown here is derived from an EMBL/GenBank/DDBJ whole genome shotgun (WGS) entry which is preliminary data.</text>
</comment>
<dbReference type="AlphaFoldDB" id="A0A2A9E9Y3"/>
<gene>
    <name evidence="4" type="ORF">ATL41_0146</name>
</gene>
<keyword evidence="1" id="KW-0378">Hydrolase</keyword>
<dbReference type="GO" id="GO:0006289">
    <property type="term" value="P:nucleotide-excision repair"/>
    <property type="evidence" value="ECO:0007669"/>
    <property type="project" value="InterPro"/>
</dbReference>
<sequence>MHLGPEPPARPALSTGLSEGLDSVTVVRQDLGARPLNHPGTQLRRPEATPGGTPVQLGLDELGTPLHEVTFVVLDLETTGGKPGAEEITEIGAVKVRGGEVVGEFQTLVNPGVPVPPRIAVLTGITTAMVVDAPRIREVLPSFWEFIHGAVLVAHNASFDIGHLKAAASAMDLAWPGNRVVDTVALARRVVTRDEAPNHKLSTLAALFRATTTPEHRALADARATVDVLHALLGRLAPWGITHLEDLTTATDPVPPEVRRKKGLAAGLPSGPGVYLFHGPGDEVLYVGTSVDVRKRVQSYFTASEKRRRMTEMLRIAERVSAVPCATRLEARVRELRLITQHSPRYNRRSRFPERMPWVRLTDEDHPRLSVVNRTVPESVAPAVGRVEGQSESADVSRTEPADRSGVGASQRGALGEPSGRPGAVHIGPFLSRRTAQLAVEAVQGAIDLRQCTRRLPRVAPAGTSACQLLDLGRCSGPCVAPQGAEGDPAREQHDAAARAVLNAFTTSPGAVVEPMLARIARLAQEERYEQAATERDRLAAFLEGTARRERFQQLALCSELVAARRVPSGPGTGGWEIVVVRYGRLAGTAVAPAGTDPYLTIDAATATAEHVDPPVAPATAAHPEETLILLDWLADPHVRLVRTTRPATCAVRGAQSYATVSDQARRGRATTATIGDDDRTRHDVAPVPVGARPGRMVLETAGTAPAARHERTPR</sequence>
<dbReference type="InterPro" id="IPR050066">
    <property type="entry name" value="UvrABC_protein_C"/>
</dbReference>
<dbReference type="GO" id="GO:0009380">
    <property type="term" value="C:excinuclease repair complex"/>
    <property type="evidence" value="ECO:0007669"/>
    <property type="project" value="TreeGrafter"/>
</dbReference>
<dbReference type="InterPro" id="IPR000305">
    <property type="entry name" value="GIY-YIG_endonuc"/>
</dbReference>
<dbReference type="InterPro" id="IPR012337">
    <property type="entry name" value="RNaseH-like_sf"/>
</dbReference>
<dbReference type="InterPro" id="IPR006054">
    <property type="entry name" value="DnaQ"/>
</dbReference>
<dbReference type="SUPFAM" id="SSF53098">
    <property type="entry name" value="Ribonuclease H-like"/>
    <property type="match status" value="1"/>
</dbReference>
<dbReference type="PANTHER" id="PTHR30562">
    <property type="entry name" value="UVRC/OXIDOREDUCTASE"/>
    <property type="match status" value="1"/>
</dbReference>
<dbReference type="Proteomes" id="UP000221394">
    <property type="component" value="Unassembled WGS sequence"/>
</dbReference>
<feature type="domain" description="GIY-YIG" evidence="3">
    <location>
        <begin position="270"/>
        <end position="348"/>
    </location>
</feature>
<dbReference type="InterPro" id="IPR036397">
    <property type="entry name" value="RNaseH_sf"/>
</dbReference>
<dbReference type="CDD" id="cd10434">
    <property type="entry name" value="GIY-YIG_UvrC_Cho"/>
    <property type="match status" value="1"/>
</dbReference>
<dbReference type="Gene3D" id="3.30.420.10">
    <property type="entry name" value="Ribonuclease H-like superfamily/Ribonuclease H"/>
    <property type="match status" value="1"/>
</dbReference>
<keyword evidence="5" id="KW-1185">Reference proteome</keyword>
<evidence type="ECO:0000259" key="3">
    <source>
        <dbReference type="PROSITE" id="PS50164"/>
    </source>
</evidence>
<dbReference type="Gene3D" id="3.40.1440.10">
    <property type="entry name" value="GIY-YIG endonuclease"/>
    <property type="match status" value="1"/>
</dbReference>
<dbReference type="EMBL" id="PDJH01000001">
    <property type="protein sequence ID" value="PFG35466.1"/>
    <property type="molecule type" value="Genomic_DNA"/>
</dbReference>
<reference evidence="4 5" key="1">
    <citation type="submission" date="2017-10" db="EMBL/GenBank/DDBJ databases">
        <title>Sequencing the genomes of 1000 actinobacteria strains.</title>
        <authorList>
            <person name="Klenk H.-P."/>
        </authorList>
    </citation>
    <scope>NUCLEOTIDE SEQUENCE [LARGE SCALE GENOMIC DNA]</scope>
    <source>
        <strain evidence="4 5">DSM 21574</strain>
    </source>
</reference>
<dbReference type="GO" id="GO:0004527">
    <property type="term" value="F:exonuclease activity"/>
    <property type="evidence" value="ECO:0007669"/>
    <property type="project" value="UniProtKB-KW"/>
</dbReference>
<dbReference type="SMART" id="SM00479">
    <property type="entry name" value="EXOIII"/>
    <property type="match status" value="1"/>
</dbReference>
<proteinExistence type="predicted"/>
<dbReference type="Pfam" id="PF00929">
    <property type="entry name" value="RNase_T"/>
    <property type="match status" value="1"/>
</dbReference>
<dbReference type="InterPro" id="IPR047296">
    <property type="entry name" value="GIY-YIG_UvrC_Cho"/>
</dbReference>
<dbReference type="NCBIfam" id="NF005905">
    <property type="entry name" value="PRK07883.1-3"/>
    <property type="match status" value="1"/>
</dbReference>
<feature type="region of interest" description="Disordered" evidence="2">
    <location>
        <begin position="32"/>
        <end position="52"/>
    </location>
</feature>
<evidence type="ECO:0000313" key="5">
    <source>
        <dbReference type="Proteomes" id="UP000221394"/>
    </source>
</evidence>
<dbReference type="GO" id="GO:0003887">
    <property type="term" value="F:DNA-directed DNA polymerase activity"/>
    <property type="evidence" value="ECO:0007669"/>
    <property type="project" value="InterPro"/>
</dbReference>
<keyword evidence="1" id="KW-0540">Nuclease</keyword>
<accession>A0A2A9E9Y3</accession>
<evidence type="ECO:0000256" key="2">
    <source>
        <dbReference type="SAM" id="MobiDB-lite"/>
    </source>
</evidence>
<feature type="region of interest" description="Disordered" evidence="2">
    <location>
        <begin position="381"/>
        <end position="427"/>
    </location>
</feature>